<proteinExistence type="predicted"/>
<keyword evidence="2" id="KW-1185">Reference proteome</keyword>
<dbReference type="EMBL" id="CABIJS010000715">
    <property type="protein sequence ID" value="VUZ57317.1"/>
    <property type="molecule type" value="Genomic_DNA"/>
</dbReference>
<evidence type="ECO:0000313" key="1">
    <source>
        <dbReference type="EMBL" id="VUZ57317.1"/>
    </source>
</evidence>
<dbReference type="Proteomes" id="UP000321570">
    <property type="component" value="Unassembled WGS sequence"/>
</dbReference>
<reference evidence="1 2" key="1">
    <citation type="submission" date="2019-07" db="EMBL/GenBank/DDBJ databases">
        <authorList>
            <person name="Jastrzebski P J."/>
            <person name="Paukszto L."/>
            <person name="Jastrzebski P J."/>
        </authorList>
    </citation>
    <scope>NUCLEOTIDE SEQUENCE [LARGE SCALE GENOMIC DNA]</scope>
    <source>
        <strain evidence="1 2">WMS-il1</strain>
    </source>
</reference>
<name>A0A564ZCU4_HYMDI</name>
<sequence>MASASFSTSPQYFSPVASCESTGYMVGRFFRAIRKNVRDECPDSETGRVSCEDHVQIWIIDTFNSIGVFGEILKESRKAMELFNQIYHLIQPSRYIRRTETVSKKYVLKSNWKFLPTNWKVDGIVDFSCKFKPNDVHFHSPPRQSTVQMCLNQHVEYCLIHQASFSSLLLTLPISFTSLPTFSTTSYATGIWDILQSVHYLHDSAGDRRHLRNMQTASPNFESVHSQ</sequence>
<protein>
    <submittedName>
        <fullName evidence="1">Uncharacterized protein</fullName>
    </submittedName>
</protein>
<organism evidence="1 2">
    <name type="scientific">Hymenolepis diminuta</name>
    <name type="common">Rat tapeworm</name>
    <dbReference type="NCBI Taxonomy" id="6216"/>
    <lineage>
        <taxon>Eukaryota</taxon>
        <taxon>Metazoa</taxon>
        <taxon>Spiralia</taxon>
        <taxon>Lophotrochozoa</taxon>
        <taxon>Platyhelminthes</taxon>
        <taxon>Cestoda</taxon>
        <taxon>Eucestoda</taxon>
        <taxon>Cyclophyllidea</taxon>
        <taxon>Hymenolepididae</taxon>
        <taxon>Hymenolepis</taxon>
    </lineage>
</organism>
<evidence type="ECO:0000313" key="2">
    <source>
        <dbReference type="Proteomes" id="UP000321570"/>
    </source>
</evidence>
<gene>
    <name evidence="1" type="ORF">WMSIL1_LOCUS14750</name>
</gene>
<dbReference type="AlphaFoldDB" id="A0A564ZCU4"/>
<accession>A0A564ZCU4</accession>